<dbReference type="Proteomes" id="UP000256253">
    <property type="component" value="Unassembled WGS sequence"/>
</dbReference>
<keyword evidence="1" id="KW-1133">Transmembrane helix</keyword>
<dbReference type="AlphaFoldDB" id="A0A3D9UP23"/>
<comment type="caution">
    <text evidence="2">The sequence shown here is derived from an EMBL/GenBank/DDBJ whole genome shotgun (WGS) entry which is preliminary data.</text>
</comment>
<feature type="transmembrane region" description="Helical" evidence="1">
    <location>
        <begin position="54"/>
        <end position="76"/>
    </location>
</feature>
<evidence type="ECO:0000313" key="3">
    <source>
        <dbReference type="Proteomes" id="UP000256253"/>
    </source>
</evidence>
<keyword evidence="3" id="KW-1185">Reference proteome</keyword>
<name>A0A3D9UP23_9MICO</name>
<protein>
    <submittedName>
        <fullName evidence="2">Uncharacterized protein</fullName>
    </submittedName>
</protein>
<organism evidence="2 3">
    <name type="scientific">Calidifontibacter indicus</name>
    <dbReference type="NCBI Taxonomy" id="419650"/>
    <lineage>
        <taxon>Bacteria</taxon>
        <taxon>Bacillati</taxon>
        <taxon>Actinomycetota</taxon>
        <taxon>Actinomycetes</taxon>
        <taxon>Micrococcales</taxon>
        <taxon>Dermacoccaceae</taxon>
        <taxon>Calidifontibacter</taxon>
    </lineage>
</organism>
<gene>
    <name evidence="2" type="ORF">DFJ65_2256</name>
</gene>
<accession>A0A3D9UP23</accession>
<keyword evidence="1" id="KW-0472">Membrane</keyword>
<reference evidence="2 3" key="1">
    <citation type="submission" date="2018-08" db="EMBL/GenBank/DDBJ databases">
        <title>Sequencing the genomes of 1000 actinobacteria strains.</title>
        <authorList>
            <person name="Klenk H.-P."/>
        </authorList>
    </citation>
    <scope>NUCLEOTIDE SEQUENCE [LARGE SCALE GENOMIC DNA]</scope>
    <source>
        <strain evidence="2 3">DSM 22967</strain>
    </source>
</reference>
<feature type="transmembrane region" description="Helical" evidence="1">
    <location>
        <begin position="12"/>
        <end position="34"/>
    </location>
</feature>
<sequence>MIADAAQSALKVFLAGLLFGAGLPAIFAIGIRLWSIGSPEPSADGTAARRNPAALAGAVVCLAVVVFAVVMGVLWITQKSIDHYFGITLF</sequence>
<dbReference type="EMBL" id="QTUA01000001">
    <property type="protein sequence ID" value="REF31208.1"/>
    <property type="molecule type" value="Genomic_DNA"/>
</dbReference>
<evidence type="ECO:0000256" key="1">
    <source>
        <dbReference type="SAM" id="Phobius"/>
    </source>
</evidence>
<evidence type="ECO:0000313" key="2">
    <source>
        <dbReference type="EMBL" id="REF31208.1"/>
    </source>
</evidence>
<proteinExistence type="predicted"/>
<dbReference type="RefSeq" id="WP_115923086.1">
    <property type="nucleotide sequence ID" value="NZ_QTUA01000001.1"/>
</dbReference>
<keyword evidence="1" id="KW-0812">Transmembrane</keyword>